<dbReference type="PANTHER" id="PTHR37042:SF4">
    <property type="entry name" value="OUTER MEMBRANE PROTEIN RV1973"/>
    <property type="match status" value="1"/>
</dbReference>
<comment type="subcellular location">
    <subcellularLocation>
        <location evidence="1">Membrane</location>
    </subcellularLocation>
</comment>
<dbReference type="GO" id="GO:0016020">
    <property type="term" value="C:membrane"/>
    <property type="evidence" value="ECO:0007669"/>
    <property type="project" value="UniProtKB-SubCell"/>
</dbReference>
<feature type="transmembrane region" description="Helical" evidence="4">
    <location>
        <begin position="28"/>
        <end position="50"/>
    </location>
</feature>
<dbReference type="EMBL" id="MLQM01000010">
    <property type="protein sequence ID" value="OHV05970.1"/>
    <property type="molecule type" value="Genomic_DNA"/>
</dbReference>
<proteinExistence type="predicted"/>
<evidence type="ECO:0000256" key="4">
    <source>
        <dbReference type="SAM" id="Phobius"/>
    </source>
</evidence>
<evidence type="ECO:0000256" key="3">
    <source>
        <dbReference type="SAM" id="MobiDB-lite"/>
    </source>
</evidence>
<reference evidence="6 8" key="2">
    <citation type="journal article" date="2017" name="Int. J. Syst. Evol. Microbiol.">
        <title>Mycobacterium talmoniae sp. nov., a slowly growing mycobacterium isolated from human respiratory samples.</title>
        <authorList>
            <person name="Davidson R.M."/>
            <person name="DeGroote M.A."/>
            <person name="Marola J.L."/>
            <person name="Buss S."/>
            <person name="Jones V."/>
            <person name="McNeil M.R."/>
            <person name="Freifeld A.G."/>
            <person name="Elaine Epperson L."/>
            <person name="Hasan N.A."/>
            <person name="Jackson M."/>
            <person name="Iwen P.C."/>
            <person name="Salfinger M."/>
            <person name="Strong M."/>
        </authorList>
    </citation>
    <scope>NUCLEOTIDE SEQUENCE [LARGE SCALE GENOMIC DNA]</scope>
    <source>
        <strain evidence="6 8">ATCC BAA-2683</strain>
    </source>
</reference>
<accession>A0A1S1NP43</accession>
<dbReference type="AlphaFoldDB" id="A0A1S1NP43"/>
<reference evidence="5 7" key="1">
    <citation type="submission" date="2016-10" db="EMBL/GenBank/DDBJ databases">
        <title>Genome sequence of Mycobacterium talmonii.</title>
        <authorList>
            <person name="Greninger A.L."/>
            <person name="Elliott B."/>
            <person name="Vasireddy S."/>
            <person name="Vasireddy R."/>
        </authorList>
    </citation>
    <scope>NUCLEOTIDE SEQUENCE [LARGE SCALE GENOMIC DNA]</scope>
    <source>
        <strain evidence="5">MO-5499</strain>
        <strain evidence="7">NE-TNMC-100812</strain>
    </source>
</reference>
<dbReference type="PANTHER" id="PTHR37042">
    <property type="entry name" value="OUTER MEMBRANE PROTEIN RV1973"/>
    <property type="match status" value="1"/>
</dbReference>
<feature type="compositionally biased region" description="Low complexity" evidence="3">
    <location>
        <begin position="1"/>
        <end position="11"/>
    </location>
</feature>
<keyword evidence="2 4" id="KW-0472">Membrane</keyword>
<gene>
    <name evidence="5" type="ORF">BKN37_03865</name>
    <name evidence="6" type="ORF">C1Y40_03735</name>
</gene>
<evidence type="ECO:0000256" key="2">
    <source>
        <dbReference type="ARBA" id="ARBA00023136"/>
    </source>
</evidence>
<protein>
    <recommendedName>
        <fullName evidence="9">Mammalian cell entry protein</fullName>
    </recommendedName>
</protein>
<sequence length="203" mass="21853">MSDGEPSASADTDPDDDASSDGRVFSGYGVASTALGLLSVAALALGVLIWSVHRDNVGERDHQTRVLEAAVEWTGVLINMNTDNVDASLRQLHEGTVGQLNVEFDSAMQSYRQVVQKLKPHSVGQVESVAIESMHHDPEARPADRPRDDPLPEVASRVDTVLVVATSVAENVSGKPQTVHWNLRLDVADVDGKLQISRLGSIR</sequence>
<keyword evidence="4" id="KW-0812">Transmembrane</keyword>
<comment type="caution">
    <text evidence="5">The sequence shown here is derived from an EMBL/GenBank/DDBJ whole genome shotgun (WGS) entry which is preliminary data.</text>
</comment>
<dbReference type="Proteomes" id="UP000238296">
    <property type="component" value="Unassembled WGS sequence"/>
</dbReference>
<organism evidence="5 7">
    <name type="scientific">Mycobacterium talmoniae</name>
    <dbReference type="NCBI Taxonomy" id="1858794"/>
    <lineage>
        <taxon>Bacteria</taxon>
        <taxon>Bacillati</taxon>
        <taxon>Actinomycetota</taxon>
        <taxon>Actinomycetes</taxon>
        <taxon>Mycobacteriales</taxon>
        <taxon>Mycobacteriaceae</taxon>
        <taxon>Mycobacterium</taxon>
    </lineage>
</organism>
<feature type="region of interest" description="Disordered" evidence="3">
    <location>
        <begin position="1"/>
        <end position="21"/>
    </location>
</feature>
<evidence type="ECO:0008006" key="9">
    <source>
        <dbReference type="Google" id="ProtNLM"/>
    </source>
</evidence>
<dbReference type="EMBL" id="PPEA01000546">
    <property type="protein sequence ID" value="PQM46093.1"/>
    <property type="molecule type" value="Genomic_DNA"/>
</dbReference>
<dbReference type="RefSeq" id="WP_071021778.1">
    <property type="nucleotide sequence ID" value="NZ_MLQM01000010.1"/>
</dbReference>
<evidence type="ECO:0000313" key="7">
    <source>
        <dbReference type="Proteomes" id="UP000179734"/>
    </source>
</evidence>
<dbReference type="Proteomes" id="UP000179734">
    <property type="component" value="Unassembled WGS sequence"/>
</dbReference>
<evidence type="ECO:0000256" key="1">
    <source>
        <dbReference type="ARBA" id="ARBA00004370"/>
    </source>
</evidence>
<evidence type="ECO:0000313" key="5">
    <source>
        <dbReference type="EMBL" id="OHV05970.1"/>
    </source>
</evidence>
<keyword evidence="4" id="KW-1133">Transmembrane helix</keyword>
<keyword evidence="7" id="KW-1185">Reference proteome</keyword>
<name>A0A1S1NP43_9MYCO</name>
<reference evidence="6" key="3">
    <citation type="submission" date="2018-01" db="EMBL/GenBank/DDBJ databases">
        <authorList>
            <person name="Gaut B.S."/>
            <person name="Morton B.R."/>
            <person name="Clegg M.T."/>
            <person name="Duvall M.R."/>
        </authorList>
    </citation>
    <scope>NUCLEOTIDE SEQUENCE</scope>
    <source>
        <strain evidence="6">ATCC BAA-2683</strain>
    </source>
</reference>
<evidence type="ECO:0000313" key="8">
    <source>
        <dbReference type="Proteomes" id="UP000238296"/>
    </source>
</evidence>
<evidence type="ECO:0000313" key="6">
    <source>
        <dbReference type="EMBL" id="PQM46093.1"/>
    </source>
</evidence>